<evidence type="ECO:0000313" key="2">
    <source>
        <dbReference type="Proteomes" id="UP001139646"/>
    </source>
</evidence>
<dbReference type="Proteomes" id="UP001139646">
    <property type="component" value="Unassembled WGS sequence"/>
</dbReference>
<protein>
    <submittedName>
        <fullName evidence="1">Uncharacterized protein</fullName>
    </submittedName>
</protein>
<sequence>MCGHLITIISIVRISGSYKTVDNLQSMTGLYPTCDRVFVVEVQLGLLSVISVIIVTEMTEIFDY</sequence>
<reference evidence="1" key="1">
    <citation type="submission" date="2022-01" db="EMBL/GenBank/DDBJ databases">
        <title>Colwellia maritima, isolated from seawater.</title>
        <authorList>
            <person name="Kristyanto S."/>
            <person name="Jung J."/>
            <person name="Jeon C.O."/>
        </authorList>
    </citation>
    <scope>NUCLEOTIDE SEQUENCE</scope>
    <source>
        <strain evidence="1">MSW7</strain>
    </source>
</reference>
<dbReference type="RefSeq" id="WP_242287130.1">
    <property type="nucleotide sequence ID" value="NZ_JAKKSL010000003.1"/>
</dbReference>
<keyword evidence="2" id="KW-1185">Reference proteome</keyword>
<comment type="caution">
    <text evidence="1">The sequence shown here is derived from an EMBL/GenBank/DDBJ whole genome shotgun (WGS) entry which is preliminary data.</text>
</comment>
<organism evidence="1 2">
    <name type="scientific">Colwellia maritima</name>
    <dbReference type="NCBI Taxonomy" id="2912588"/>
    <lineage>
        <taxon>Bacteria</taxon>
        <taxon>Pseudomonadati</taxon>
        <taxon>Pseudomonadota</taxon>
        <taxon>Gammaproteobacteria</taxon>
        <taxon>Alteromonadales</taxon>
        <taxon>Colwelliaceae</taxon>
        <taxon>Colwellia</taxon>
    </lineage>
</organism>
<accession>A0ABS9X4G7</accession>
<evidence type="ECO:0000313" key="1">
    <source>
        <dbReference type="EMBL" id="MCI2284652.1"/>
    </source>
</evidence>
<name>A0ABS9X4G7_9GAMM</name>
<proteinExistence type="predicted"/>
<gene>
    <name evidence="1" type="ORF">L3081_16225</name>
</gene>
<dbReference type="EMBL" id="JAKKSL010000003">
    <property type="protein sequence ID" value="MCI2284652.1"/>
    <property type="molecule type" value="Genomic_DNA"/>
</dbReference>